<dbReference type="Proteomes" id="UP000033869">
    <property type="component" value="Unassembled WGS sequence"/>
</dbReference>
<dbReference type="EMBL" id="LCBL01000001">
    <property type="protein sequence ID" value="KKS09626.1"/>
    <property type="molecule type" value="Genomic_DNA"/>
</dbReference>
<reference evidence="1 2" key="1">
    <citation type="journal article" date="2015" name="Nature">
        <title>rRNA introns, odd ribosomes, and small enigmatic genomes across a large radiation of phyla.</title>
        <authorList>
            <person name="Brown C.T."/>
            <person name="Hug L.A."/>
            <person name="Thomas B.C."/>
            <person name="Sharon I."/>
            <person name="Castelle C.J."/>
            <person name="Singh A."/>
            <person name="Wilkins M.J."/>
            <person name="Williams K.H."/>
            <person name="Banfield J.F."/>
        </authorList>
    </citation>
    <scope>NUCLEOTIDE SEQUENCE [LARGE SCALE GENOMIC DNA]</scope>
</reference>
<sequence>MYEDIFKDYVCVPGKRFAYNSTTETITYVPKELSHSKGAMALLHEIAHAKLGHKKYRYDLELLKMEQDAWDQAKKDAKNYKILINEEHIEECLHTYRKWVAKRATCPKCETFGLQQNNTLFKCINCEAEWKVNQRKDRRVMRRLISS</sequence>
<evidence type="ECO:0000313" key="1">
    <source>
        <dbReference type="EMBL" id="KKS09626.1"/>
    </source>
</evidence>
<proteinExistence type="predicted"/>
<name>A0A0G0YJD6_UNCC2</name>
<protein>
    <submittedName>
        <fullName evidence="1">Uncharacterized protein</fullName>
    </submittedName>
</protein>
<organism evidence="1 2">
    <name type="scientific">candidate division CPR2 bacterium GW2011_GWC1_41_48</name>
    <dbReference type="NCBI Taxonomy" id="1618344"/>
    <lineage>
        <taxon>Bacteria</taxon>
        <taxon>Bacteria division CPR2</taxon>
    </lineage>
</organism>
<dbReference type="AlphaFoldDB" id="A0A0G0YJD6"/>
<comment type="caution">
    <text evidence="1">The sequence shown here is derived from an EMBL/GenBank/DDBJ whole genome shotgun (WGS) entry which is preliminary data.</text>
</comment>
<gene>
    <name evidence="1" type="ORF">UU65_C0001G0031</name>
</gene>
<evidence type="ECO:0000313" key="2">
    <source>
        <dbReference type="Proteomes" id="UP000033869"/>
    </source>
</evidence>
<accession>A0A0G0YJD6</accession>